<accession>A0ABT9QPK8</accession>
<dbReference type="RefSeq" id="WP_307566104.1">
    <property type="nucleotide sequence ID" value="NZ_JAUSQU010000001.1"/>
</dbReference>
<dbReference type="Proteomes" id="UP001225356">
    <property type="component" value="Unassembled WGS sequence"/>
</dbReference>
<proteinExistence type="predicted"/>
<organism evidence="1 2">
    <name type="scientific">Streptosporangium lutulentum</name>
    <dbReference type="NCBI Taxonomy" id="1461250"/>
    <lineage>
        <taxon>Bacteria</taxon>
        <taxon>Bacillati</taxon>
        <taxon>Actinomycetota</taxon>
        <taxon>Actinomycetes</taxon>
        <taxon>Streptosporangiales</taxon>
        <taxon>Streptosporangiaceae</taxon>
        <taxon>Streptosporangium</taxon>
    </lineage>
</organism>
<evidence type="ECO:0000313" key="1">
    <source>
        <dbReference type="EMBL" id="MDP9848662.1"/>
    </source>
</evidence>
<keyword evidence="2" id="KW-1185">Reference proteome</keyword>
<name>A0ABT9QPK8_9ACTN</name>
<sequence>MKRPDRDLAVVQRLLKAREVRSRVVHTVDLKLFGDGRPYPLGHHILHAPELTVHDAAGSAAATVTMGPRSGCYLVSLRNGSDPQTVRRERPERVANLICAAQPGDET</sequence>
<protein>
    <submittedName>
        <fullName evidence="1">Uncharacterized protein</fullName>
    </submittedName>
</protein>
<gene>
    <name evidence="1" type="ORF">J2853_007873</name>
</gene>
<dbReference type="EMBL" id="JAUSQU010000001">
    <property type="protein sequence ID" value="MDP9848662.1"/>
    <property type="molecule type" value="Genomic_DNA"/>
</dbReference>
<reference evidence="1 2" key="1">
    <citation type="submission" date="2023-07" db="EMBL/GenBank/DDBJ databases">
        <title>Sequencing the genomes of 1000 actinobacteria strains.</title>
        <authorList>
            <person name="Klenk H.-P."/>
        </authorList>
    </citation>
    <scope>NUCLEOTIDE SEQUENCE [LARGE SCALE GENOMIC DNA]</scope>
    <source>
        <strain evidence="1 2">DSM 46740</strain>
    </source>
</reference>
<comment type="caution">
    <text evidence="1">The sequence shown here is derived from an EMBL/GenBank/DDBJ whole genome shotgun (WGS) entry which is preliminary data.</text>
</comment>
<evidence type="ECO:0000313" key="2">
    <source>
        <dbReference type="Proteomes" id="UP001225356"/>
    </source>
</evidence>